<accession>A0A371RL11</accession>
<evidence type="ECO:0000313" key="11">
    <source>
        <dbReference type="Proteomes" id="UP000264589"/>
    </source>
</evidence>
<dbReference type="Gene3D" id="3.30.70.1430">
    <property type="entry name" value="Multidrug efflux transporter AcrB pore domain"/>
    <property type="match status" value="2"/>
</dbReference>
<feature type="transmembrane region" description="Helical" evidence="9">
    <location>
        <begin position="367"/>
        <end position="387"/>
    </location>
</feature>
<dbReference type="Pfam" id="PF00873">
    <property type="entry name" value="ACR_tran"/>
    <property type="match status" value="1"/>
</dbReference>
<dbReference type="SUPFAM" id="SSF82866">
    <property type="entry name" value="Multidrug efflux transporter AcrB transmembrane domain"/>
    <property type="match status" value="2"/>
</dbReference>
<dbReference type="GO" id="GO:0009636">
    <property type="term" value="P:response to toxic substance"/>
    <property type="evidence" value="ECO:0007669"/>
    <property type="project" value="UniProtKB-ARBA"/>
</dbReference>
<comment type="subcellular location">
    <subcellularLocation>
        <location evidence="1 9">Cell inner membrane</location>
        <topology evidence="1 9">Multi-pass membrane protein</topology>
    </subcellularLocation>
</comment>
<dbReference type="Gene3D" id="3.30.70.1440">
    <property type="entry name" value="Multidrug efflux transporter AcrB pore domain"/>
    <property type="match status" value="1"/>
</dbReference>
<feature type="transmembrane region" description="Helical" evidence="9">
    <location>
        <begin position="898"/>
        <end position="918"/>
    </location>
</feature>
<dbReference type="InterPro" id="IPR004764">
    <property type="entry name" value="MdtF-like"/>
</dbReference>
<dbReference type="Gene3D" id="3.30.70.1320">
    <property type="entry name" value="Multidrug efflux transporter AcrB pore domain like"/>
    <property type="match status" value="1"/>
</dbReference>
<dbReference type="NCBIfam" id="TIGR00915">
    <property type="entry name" value="2A0602"/>
    <property type="match status" value="1"/>
</dbReference>
<dbReference type="GO" id="GO:0042910">
    <property type="term" value="F:xenobiotic transmembrane transporter activity"/>
    <property type="evidence" value="ECO:0007669"/>
    <property type="project" value="TreeGrafter"/>
</dbReference>
<dbReference type="RefSeq" id="WP_116392768.1">
    <property type="nucleotide sequence ID" value="NZ_QUQO01000001.1"/>
</dbReference>
<dbReference type="PANTHER" id="PTHR32063">
    <property type="match status" value="1"/>
</dbReference>
<organism evidence="10 11">
    <name type="scientific">Parvularcula marina</name>
    <dbReference type="NCBI Taxonomy" id="2292771"/>
    <lineage>
        <taxon>Bacteria</taxon>
        <taxon>Pseudomonadati</taxon>
        <taxon>Pseudomonadota</taxon>
        <taxon>Alphaproteobacteria</taxon>
        <taxon>Parvularculales</taxon>
        <taxon>Parvularculaceae</taxon>
        <taxon>Parvularcula</taxon>
    </lineage>
</organism>
<dbReference type="AlphaFoldDB" id="A0A371RL11"/>
<feature type="transmembrane region" description="Helical" evidence="9">
    <location>
        <begin position="999"/>
        <end position="1027"/>
    </location>
</feature>
<dbReference type="InterPro" id="IPR001036">
    <property type="entry name" value="Acrflvin-R"/>
</dbReference>
<dbReference type="Gene3D" id="1.20.1640.10">
    <property type="entry name" value="Multidrug efflux transporter AcrB transmembrane domain"/>
    <property type="match status" value="2"/>
</dbReference>
<gene>
    <name evidence="10" type="ORF">DX908_13175</name>
</gene>
<feature type="transmembrane region" description="Helical" evidence="9">
    <location>
        <begin position="924"/>
        <end position="948"/>
    </location>
</feature>
<sequence>MAKYFIDRPVFAWVVAIILMLAGVMALRVLPVSQYPEIAPPSVTVSAIYPGASAKAVEDSVTQVLERQMTGLDGLKYFSSSSSSSGASTVTLTFEAGTDPDIAQVQVQNKLSQATPLLPEQVQRQGVTVSKSGQNFLLVVGLVSPNGTHNQTDLADYAQSVMIDPVSRVDGVGNVQIFGAQYAMRIWINPDKLTQYSLTPNDVVNAIREQNTQVSSGSLGGLPNAGNQEISATITLQSLLTDPSEFENIFLKTTPDGAAVTVADVARVEMGAENYEFVSRWNGSPSMGFAIQLASGANALDTAEAVRHRVNELAATTLPDDVEVIYPYDVTPFVDKSIHEVQKTLIEAIFLVFIVMLVFLQNLRATLVPMIAVPVVLLGTFAVLAAFGYSINVLTMFAMVLAIGLLVDDAIVVVENVERVMKEEGLSPREATRKSMDQITGALIGIATVLSAVFVPMAFFPGSTGIIYRQFSVTIVSAMILSVVVALVLSPALCATMLKSATHEAKGLTGRASAAFNRGFARMTDSYERMVSRILRRRRVFFGVFVALLLGAGLLSTRIPTSFLPNEDQGIALALVQLPPLASVSRTEEMMADVRDHILTEEEASVRGIFTISGFSFAGQGQNMGLAFIPMKDWSERDKPGLDVQSVANRSMGVFSQFTDGMAFTIVPPPIPELGTSSGFDLFLQDRGGLGHEALINARNQLLGTAGQSPLLMGVRPNGQDDNPQFNISIDSQKAQALGLSIADVNSTLSTALGGLYVNDFIDRGRIKRVFVQADAPFRMMPEDIEQIRVRNAQGEMIPLSAIATMEWDYGSPQLQRYNGVPAIQLQGAAAPGYSSGDAMAEMERLIGQLPEGIGFEWTGLSEQEQSSGAQAPLLYALSVLIVFLCLAALYESWTVPVSVLLVMPLGIIGALVSAYFRGLSNDIFFQVGMLTTIGLASKNAILIVEFAKSLEEQGKELIEATKEAVRMRLRPILMTSLAFGFGVIPLALSSGAGAAARIAIGSAVLGGVIAATIFGIFFAPLFYVMIRKITGARPLKRPGEADLNPSMQPAE</sequence>
<dbReference type="PRINTS" id="PR00702">
    <property type="entry name" value="ACRIFLAVINRP"/>
</dbReference>
<keyword evidence="7 9" id="KW-1133">Transmembrane helix</keyword>
<dbReference type="GO" id="GO:0015562">
    <property type="term" value="F:efflux transmembrane transporter activity"/>
    <property type="evidence" value="ECO:0007669"/>
    <property type="project" value="InterPro"/>
</dbReference>
<reference evidence="10 11" key="1">
    <citation type="submission" date="2018-08" db="EMBL/GenBank/DDBJ databases">
        <title>Parvularcula sp. SM1705, isolated from surface water of the South Sea China.</title>
        <authorList>
            <person name="Sun L."/>
        </authorList>
    </citation>
    <scope>NUCLEOTIDE SEQUENCE [LARGE SCALE GENOMIC DNA]</scope>
    <source>
        <strain evidence="10 11">SM1705</strain>
    </source>
</reference>
<evidence type="ECO:0000256" key="2">
    <source>
        <dbReference type="ARBA" id="ARBA00010942"/>
    </source>
</evidence>
<comment type="caution">
    <text evidence="9">Lacks conserved residue(s) required for the propagation of feature annotation.</text>
</comment>
<feature type="transmembrane region" description="Helical" evidence="9">
    <location>
        <begin position="540"/>
        <end position="559"/>
    </location>
</feature>
<dbReference type="GO" id="GO:0005886">
    <property type="term" value="C:plasma membrane"/>
    <property type="evidence" value="ECO:0007669"/>
    <property type="project" value="UniProtKB-SubCell"/>
</dbReference>
<keyword evidence="8 9" id="KW-0472">Membrane</keyword>
<keyword evidence="6 9" id="KW-0812">Transmembrane</keyword>
<feature type="transmembrane region" description="Helical" evidence="9">
    <location>
        <begin position="874"/>
        <end position="891"/>
    </location>
</feature>
<evidence type="ECO:0000256" key="4">
    <source>
        <dbReference type="ARBA" id="ARBA00022475"/>
    </source>
</evidence>
<dbReference type="FunCoup" id="A0A371RL11">
    <property type="interactions" value="511"/>
</dbReference>
<evidence type="ECO:0000256" key="5">
    <source>
        <dbReference type="ARBA" id="ARBA00022519"/>
    </source>
</evidence>
<dbReference type="NCBIfam" id="NF000282">
    <property type="entry name" value="RND_permease_1"/>
    <property type="match status" value="1"/>
</dbReference>
<dbReference type="FunFam" id="1.20.1640.10:FF:000001">
    <property type="entry name" value="Efflux pump membrane transporter"/>
    <property type="match status" value="1"/>
</dbReference>
<dbReference type="Gene3D" id="3.30.2090.10">
    <property type="entry name" value="Multidrug efflux transporter AcrB TolC docking domain, DN and DC subdomains"/>
    <property type="match status" value="2"/>
</dbReference>
<evidence type="ECO:0000256" key="6">
    <source>
        <dbReference type="ARBA" id="ARBA00022692"/>
    </source>
</evidence>
<protein>
    <recommendedName>
        <fullName evidence="9">Efflux pump membrane transporter</fullName>
    </recommendedName>
</protein>
<evidence type="ECO:0000313" key="10">
    <source>
        <dbReference type="EMBL" id="RFB06135.1"/>
    </source>
</evidence>
<dbReference type="SUPFAM" id="SSF82693">
    <property type="entry name" value="Multidrug efflux transporter AcrB pore domain, PN1, PN2, PC1 and PC2 subdomains"/>
    <property type="match status" value="3"/>
</dbReference>
<evidence type="ECO:0000256" key="3">
    <source>
        <dbReference type="ARBA" id="ARBA00022448"/>
    </source>
</evidence>
<feature type="transmembrane region" description="Helical" evidence="9">
    <location>
        <begin position="973"/>
        <end position="993"/>
    </location>
</feature>
<dbReference type="EMBL" id="QUQO01000001">
    <property type="protein sequence ID" value="RFB06135.1"/>
    <property type="molecule type" value="Genomic_DNA"/>
</dbReference>
<keyword evidence="11" id="KW-1185">Reference proteome</keyword>
<dbReference type="OrthoDB" id="9807350at2"/>
<feature type="transmembrane region" description="Helical" evidence="9">
    <location>
        <begin position="466"/>
        <end position="489"/>
    </location>
</feature>
<evidence type="ECO:0000256" key="9">
    <source>
        <dbReference type="RuleBase" id="RU364070"/>
    </source>
</evidence>
<evidence type="ECO:0000256" key="1">
    <source>
        <dbReference type="ARBA" id="ARBA00004429"/>
    </source>
</evidence>
<dbReference type="InParanoid" id="A0A371RL11"/>
<feature type="transmembrane region" description="Helical" evidence="9">
    <location>
        <begin position="439"/>
        <end position="460"/>
    </location>
</feature>
<dbReference type="Proteomes" id="UP000264589">
    <property type="component" value="Unassembled WGS sequence"/>
</dbReference>
<dbReference type="SUPFAM" id="SSF82714">
    <property type="entry name" value="Multidrug efflux transporter AcrB TolC docking domain, DN and DC subdomains"/>
    <property type="match status" value="2"/>
</dbReference>
<keyword evidence="3 9" id="KW-0813">Transport</keyword>
<name>A0A371RL11_9PROT</name>
<keyword evidence="4" id="KW-1003">Cell membrane</keyword>
<proteinExistence type="inferred from homology"/>
<evidence type="ECO:0000256" key="8">
    <source>
        <dbReference type="ARBA" id="ARBA00023136"/>
    </source>
</evidence>
<dbReference type="FunFam" id="3.30.70.1430:FF:000001">
    <property type="entry name" value="Efflux pump membrane transporter"/>
    <property type="match status" value="1"/>
</dbReference>
<feature type="transmembrane region" description="Helical" evidence="9">
    <location>
        <begin position="344"/>
        <end position="360"/>
    </location>
</feature>
<dbReference type="FunFam" id="3.30.2090.10:FF:000002">
    <property type="entry name" value="Efflux pump membrane transporter"/>
    <property type="match status" value="1"/>
</dbReference>
<comment type="similarity">
    <text evidence="2 9">Belongs to the resistance-nodulation-cell division (RND) (TC 2.A.6) family.</text>
</comment>
<evidence type="ECO:0000256" key="7">
    <source>
        <dbReference type="ARBA" id="ARBA00022989"/>
    </source>
</evidence>
<keyword evidence="5 9" id="KW-0997">Cell inner membrane</keyword>
<dbReference type="PANTHER" id="PTHR32063:SF13">
    <property type="entry name" value="MULTIDRUG EFFLUX PUMP SUBUNIT ACRB-RELATED"/>
    <property type="match status" value="1"/>
</dbReference>
<dbReference type="InterPro" id="IPR027463">
    <property type="entry name" value="AcrB_DN_DC_subdom"/>
</dbReference>
<comment type="caution">
    <text evidence="10">The sequence shown here is derived from an EMBL/GenBank/DDBJ whole genome shotgun (WGS) entry which is preliminary data.</text>
</comment>